<evidence type="ECO:0000313" key="3">
    <source>
        <dbReference type="Proteomes" id="UP000660381"/>
    </source>
</evidence>
<sequence length="205" mass="21310">MKLSRILPLIVGSAAAGVFASMSPAHALSWNLNNVQFTDGGSATGSFDYNAGVFSNVNISVFRPDSSLFQAFTTSNVITVDGGGNQSNFRNLWLKASPGTPGSREIRLSINSSQSFGTDGTYNLVSNNNWAVGDTYYGTSEVLRIAGINLSSGANVASAAVPFDIPGGATMPVVGSLLALGAMRKVKKSLALKTRIANPVETVVS</sequence>
<evidence type="ECO:0000313" key="2">
    <source>
        <dbReference type="EMBL" id="MBD2694986.1"/>
    </source>
</evidence>
<organism evidence="2 3">
    <name type="scientific">Anabaena catenula FACHB-362</name>
    <dbReference type="NCBI Taxonomy" id="2692877"/>
    <lineage>
        <taxon>Bacteria</taxon>
        <taxon>Bacillati</taxon>
        <taxon>Cyanobacteriota</taxon>
        <taxon>Cyanophyceae</taxon>
        <taxon>Nostocales</taxon>
        <taxon>Nostocaceae</taxon>
        <taxon>Anabaena</taxon>
    </lineage>
</organism>
<dbReference type="Proteomes" id="UP000660381">
    <property type="component" value="Unassembled WGS sequence"/>
</dbReference>
<accession>A0ABR8J9D5</accession>
<protein>
    <recommendedName>
        <fullName evidence="4">PEP-CTERM sorting domain-containing protein</fullName>
    </recommendedName>
</protein>
<dbReference type="EMBL" id="JACJTQ010000070">
    <property type="protein sequence ID" value="MBD2694986.1"/>
    <property type="molecule type" value="Genomic_DNA"/>
</dbReference>
<keyword evidence="1" id="KW-0732">Signal</keyword>
<proteinExistence type="predicted"/>
<evidence type="ECO:0008006" key="4">
    <source>
        <dbReference type="Google" id="ProtNLM"/>
    </source>
</evidence>
<reference evidence="2 3" key="1">
    <citation type="journal article" date="2020" name="ISME J.">
        <title>Comparative genomics reveals insights into cyanobacterial evolution and habitat adaptation.</title>
        <authorList>
            <person name="Chen M.Y."/>
            <person name="Teng W.K."/>
            <person name="Zhao L."/>
            <person name="Hu C.X."/>
            <person name="Zhou Y.K."/>
            <person name="Han B.P."/>
            <person name="Song L.R."/>
            <person name="Shu W.S."/>
        </authorList>
    </citation>
    <scope>NUCLEOTIDE SEQUENCE [LARGE SCALE GENOMIC DNA]</scope>
    <source>
        <strain evidence="2 3">FACHB-362</strain>
    </source>
</reference>
<keyword evidence="3" id="KW-1185">Reference proteome</keyword>
<gene>
    <name evidence="2" type="ORF">H6G68_25190</name>
</gene>
<feature type="signal peptide" evidence="1">
    <location>
        <begin position="1"/>
        <end position="27"/>
    </location>
</feature>
<feature type="chain" id="PRO_5045321544" description="PEP-CTERM sorting domain-containing protein" evidence="1">
    <location>
        <begin position="28"/>
        <end position="205"/>
    </location>
</feature>
<comment type="caution">
    <text evidence="2">The sequence shown here is derived from an EMBL/GenBank/DDBJ whole genome shotgun (WGS) entry which is preliminary data.</text>
</comment>
<evidence type="ECO:0000256" key="1">
    <source>
        <dbReference type="SAM" id="SignalP"/>
    </source>
</evidence>
<dbReference type="RefSeq" id="WP_190909097.1">
    <property type="nucleotide sequence ID" value="NZ_JACJTQ010000070.1"/>
</dbReference>
<name>A0ABR8J9D5_9NOST</name>